<evidence type="ECO:0000313" key="3">
    <source>
        <dbReference type="Proteomes" id="UP000516230"/>
    </source>
</evidence>
<name>A0A7H0I3N4_9ACTN</name>
<organism evidence="2 3">
    <name type="scientific">Streptomyces genisteinicus</name>
    <dbReference type="NCBI Taxonomy" id="2768068"/>
    <lineage>
        <taxon>Bacteria</taxon>
        <taxon>Bacillati</taxon>
        <taxon>Actinomycetota</taxon>
        <taxon>Actinomycetes</taxon>
        <taxon>Kitasatosporales</taxon>
        <taxon>Streptomycetaceae</taxon>
        <taxon>Streptomyces</taxon>
    </lineage>
</organism>
<keyword evidence="3" id="KW-1185">Reference proteome</keyword>
<dbReference type="KEGG" id="sgj:IAG43_13915"/>
<evidence type="ECO:0000313" key="2">
    <source>
        <dbReference type="EMBL" id="QNP67400.1"/>
    </source>
</evidence>
<feature type="transmembrane region" description="Helical" evidence="1">
    <location>
        <begin position="147"/>
        <end position="176"/>
    </location>
</feature>
<dbReference type="EMBL" id="CP060825">
    <property type="protein sequence ID" value="QNP67400.1"/>
    <property type="molecule type" value="Genomic_DNA"/>
</dbReference>
<proteinExistence type="predicted"/>
<feature type="transmembrane region" description="Helical" evidence="1">
    <location>
        <begin position="228"/>
        <end position="250"/>
    </location>
</feature>
<accession>A0A7H0I3N4</accession>
<sequence length="291" mass="31939">MRDGDWPTLRELLTRVVQVNSCLWLPMILCFSGPVLSFLTVYPLIRSARHRARLRFPSHDGRTADRDLLRVQTARAWLALVASFGILAVFGTSEDWSEAQQQYWIRLVATPWLLLLTAPLVIWWLFRSATATARTGLRTRLRPVVRSVLWFFGAFTAFAVLAGLMVAEFGFAVSVFSLGFLEGGGLPLVPVLADVALYGAVLWLACFLWFASGPVVRGVFGTAEVHAALPALLTGVLVWELSLISLAVSGLPPGPLPVQIAALLGGPASVTAVAWWEIDRLRRRHGVSLRA</sequence>
<dbReference type="AlphaFoldDB" id="A0A7H0I3N4"/>
<feature type="transmembrane region" description="Helical" evidence="1">
    <location>
        <begin position="103"/>
        <end position="126"/>
    </location>
</feature>
<keyword evidence="1" id="KW-0472">Membrane</keyword>
<keyword evidence="1" id="KW-1133">Transmembrane helix</keyword>
<feature type="transmembrane region" description="Helical" evidence="1">
    <location>
        <begin position="23"/>
        <end position="45"/>
    </location>
</feature>
<dbReference type="Proteomes" id="UP000516230">
    <property type="component" value="Chromosome"/>
</dbReference>
<gene>
    <name evidence="2" type="ORF">IAG43_13915</name>
</gene>
<reference evidence="2 3" key="1">
    <citation type="submission" date="2020-08" db="EMBL/GenBank/DDBJ databases">
        <title>A novel species.</title>
        <authorList>
            <person name="Gao J."/>
        </authorList>
    </citation>
    <scope>NUCLEOTIDE SEQUENCE [LARGE SCALE GENOMIC DNA]</scope>
    <source>
        <strain evidence="2 3">CRPJ-33</strain>
    </source>
</reference>
<feature type="transmembrane region" description="Helical" evidence="1">
    <location>
        <begin position="74"/>
        <end position="91"/>
    </location>
</feature>
<evidence type="ECO:0000256" key="1">
    <source>
        <dbReference type="SAM" id="Phobius"/>
    </source>
</evidence>
<protein>
    <submittedName>
        <fullName evidence="2">Uncharacterized protein</fullName>
    </submittedName>
</protein>
<feature type="transmembrane region" description="Helical" evidence="1">
    <location>
        <begin position="196"/>
        <end position="216"/>
    </location>
</feature>
<keyword evidence="1" id="KW-0812">Transmembrane</keyword>
<feature type="transmembrane region" description="Helical" evidence="1">
    <location>
        <begin position="256"/>
        <end position="276"/>
    </location>
</feature>